<sequence>MKTPWPNLLLFLAVTVCVFLTGTSAFSCYACKNGDACDDVTEQMKTDCTSPLGAINTCIKAKVSGNVIRSCGVPGTNLNKCAFDSGVAVCMCESDLCNGTPPRVSPSLHASLAASLGVFILQRLV</sequence>
<keyword evidence="1" id="KW-0732">Signal</keyword>
<gene>
    <name evidence="2" type="ORF">BV898_14068</name>
</gene>
<name>A0A1W0W8W7_HYPEX</name>
<accession>A0A1W0W8W7</accession>
<keyword evidence="3" id="KW-1185">Reference proteome</keyword>
<dbReference type="PROSITE" id="PS51257">
    <property type="entry name" value="PROKAR_LIPOPROTEIN"/>
    <property type="match status" value="1"/>
</dbReference>
<dbReference type="EMBL" id="MTYJ01000165">
    <property type="protein sequence ID" value="OQV11646.1"/>
    <property type="molecule type" value="Genomic_DNA"/>
</dbReference>
<feature type="chain" id="PRO_5013297586" description="Protein sleepless" evidence="1">
    <location>
        <begin position="26"/>
        <end position="125"/>
    </location>
</feature>
<dbReference type="Proteomes" id="UP000192578">
    <property type="component" value="Unassembled WGS sequence"/>
</dbReference>
<organism evidence="2 3">
    <name type="scientific">Hypsibius exemplaris</name>
    <name type="common">Freshwater tardigrade</name>
    <dbReference type="NCBI Taxonomy" id="2072580"/>
    <lineage>
        <taxon>Eukaryota</taxon>
        <taxon>Metazoa</taxon>
        <taxon>Ecdysozoa</taxon>
        <taxon>Tardigrada</taxon>
        <taxon>Eutardigrada</taxon>
        <taxon>Parachela</taxon>
        <taxon>Hypsibioidea</taxon>
        <taxon>Hypsibiidae</taxon>
        <taxon>Hypsibius</taxon>
    </lineage>
</organism>
<dbReference type="OrthoDB" id="6420171at2759"/>
<reference evidence="3" key="1">
    <citation type="submission" date="2017-01" db="EMBL/GenBank/DDBJ databases">
        <title>Comparative genomics of anhydrobiosis in the tardigrade Hypsibius dujardini.</title>
        <authorList>
            <person name="Yoshida Y."/>
            <person name="Koutsovoulos G."/>
            <person name="Laetsch D."/>
            <person name="Stevens L."/>
            <person name="Kumar S."/>
            <person name="Horikawa D."/>
            <person name="Ishino K."/>
            <person name="Komine S."/>
            <person name="Tomita M."/>
            <person name="Blaxter M."/>
            <person name="Arakawa K."/>
        </authorList>
    </citation>
    <scope>NUCLEOTIDE SEQUENCE [LARGE SCALE GENOMIC DNA]</scope>
    <source>
        <strain evidence="3">Z151</strain>
    </source>
</reference>
<evidence type="ECO:0000313" key="3">
    <source>
        <dbReference type="Proteomes" id="UP000192578"/>
    </source>
</evidence>
<evidence type="ECO:0000256" key="1">
    <source>
        <dbReference type="SAM" id="SignalP"/>
    </source>
</evidence>
<proteinExistence type="predicted"/>
<feature type="signal peptide" evidence="1">
    <location>
        <begin position="1"/>
        <end position="25"/>
    </location>
</feature>
<dbReference type="AlphaFoldDB" id="A0A1W0W8W7"/>
<evidence type="ECO:0000313" key="2">
    <source>
        <dbReference type="EMBL" id="OQV11646.1"/>
    </source>
</evidence>
<comment type="caution">
    <text evidence="2">The sequence shown here is derived from an EMBL/GenBank/DDBJ whole genome shotgun (WGS) entry which is preliminary data.</text>
</comment>
<evidence type="ECO:0008006" key="4">
    <source>
        <dbReference type="Google" id="ProtNLM"/>
    </source>
</evidence>
<protein>
    <recommendedName>
        <fullName evidence="4">Protein sleepless</fullName>
    </recommendedName>
</protein>